<evidence type="ECO:0000313" key="4">
    <source>
        <dbReference type="EMBL" id="MBK7955262.1"/>
    </source>
</evidence>
<dbReference type="InterPro" id="IPR051257">
    <property type="entry name" value="Diverse_CBS-Domain"/>
</dbReference>
<dbReference type="PROSITE" id="PS51371">
    <property type="entry name" value="CBS"/>
    <property type="match status" value="1"/>
</dbReference>
<dbReference type="SMART" id="SM00116">
    <property type="entry name" value="CBS"/>
    <property type="match status" value="1"/>
</dbReference>
<organism evidence="4 5">
    <name type="scientific">Candidatus Accumulibacter affinis</name>
    <dbReference type="NCBI Taxonomy" id="2954384"/>
    <lineage>
        <taxon>Bacteria</taxon>
        <taxon>Pseudomonadati</taxon>
        <taxon>Pseudomonadota</taxon>
        <taxon>Betaproteobacteria</taxon>
        <taxon>Candidatus Accumulibacter</taxon>
    </lineage>
</organism>
<evidence type="ECO:0000256" key="2">
    <source>
        <dbReference type="PROSITE-ProRule" id="PRU00703"/>
    </source>
</evidence>
<evidence type="ECO:0000313" key="5">
    <source>
        <dbReference type="Proteomes" id="UP000706151"/>
    </source>
</evidence>
<name>A0A935TD95_9PROT</name>
<gene>
    <name evidence="4" type="ORF">IPK02_15655</name>
</gene>
<dbReference type="SUPFAM" id="SSF54631">
    <property type="entry name" value="CBS-domain pair"/>
    <property type="match status" value="1"/>
</dbReference>
<protein>
    <submittedName>
        <fullName evidence="4">CBS domain-containing protein</fullName>
    </submittedName>
</protein>
<evidence type="ECO:0000259" key="3">
    <source>
        <dbReference type="PROSITE" id="PS51371"/>
    </source>
</evidence>
<keyword evidence="1 2" id="KW-0129">CBS domain</keyword>
<evidence type="ECO:0000256" key="1">
    <source>
        <dbReference type="ARBA" id="ARBA00023122"/>
    </source>
</evidence>
<dbReference type="Gene3D" id="3.10.580.10">
    <property type="entry name" value="CBS-domain"/>
    <property type="match status" value="1"/>
</dbReference>
<dbReference type="Pfam" id="PF00571">
    <property type="entry name" value="CBS"/>
    <property type="match status" value="2"/>
</dbReference>
<reference evidence="4 5" key="1">
    <citation type="submission" date="2020-10" db="EMBL/GenBank/DDBJ databases">
        <title>Connecting structure to function with the recovery of over 1000 high-quality activated sludge metagenome-assembled genomes encoding full-length rRNA genes using long-read sequencing.</title>
        <authorList>
            <person name="Singleton C.M."/>
            <person name="Petriglieri F."/>
            <person name="Kristensen J.M."/>
            <person name="Kirkegaard R.H."/>
            <person name="Michaelsen T.Y."/>
            <person name="Andersen M.H."/>
            <person name="Karst S.M."/>
            <person name="Dueholm M.S."/>
            <person name="Nielsen P.H."/>
            <person name="Albertsen M."/>
        </authorList>
    </citation>
    <scope>NUCLEOTIDE SEQUENCE [LARGE SCALE GENOMIC DNA]</scope>
    <source>
        <strain evidence="4">Fred_18-Q3-R57-64_BAT3C.720</strain>
    </source>
</reference>
<dbReference type="EMBL" id="JADJOT010000010">
    <property type="protein sequence ID" value="MBK7955262.1"/>
    <property type="molecule type" value="Genomic_DNA"/>
</dbReference>
<proteinExistence type="predicted"/>
<dbReference type="PANTHER" id="PTHR43080">
    <property type="entry name" value="CBS DOMAIN-CONTAINING PROTEIN CBSX3, MITOCHONDRIAL"/>
    <property type="match status" value="1"/>
</dbReference>
<dbReference type="CDD" id="cd04623">
    <property type="entry name" value="CBS_pair_bac_euk"/>
    <property type="match status" value="1"/>
</dbReference>
<feature type="domain" description="CBS" evidence="3">
    <location>
        <begin position="46"/>
        <end position="101"/>
    </location>
</feature>
<dbReference type="PANTHER" id="PTHR43080:SF2">
    <property type="entry name" value="CBS DOMAIN-CONTAINING PROTEIN"/>
    <property type="match status" value="1"/>
</dbReference>
<comment type="caution">
    <text evidence="4">The sequence shown here is derived from an EMBL/GenBank/DDBJ whole genome shotgun (WGS) entry which is preliminary data.</text>
</comment>
<accession>A0A935TD95</accession>
<dbReference type="InterPro" id="IPR046342">
    <property type="entry name" value="CBS_dom_sf"/>
</dbReference>
<dbReference type="Proteomes" id="UP000706151">
    <property type="component" value="Unassembled WGS sequence"/>
</dbReference>
<dbReference type="AlphaFoldDB" id="A0A935TD95"/>
<sequence>MAEKHIGFLVVVDDGKLLGVLSERDYARKVVLAGRASHDTLVRDVMTRDVISVSPGDRCADCMRLMDQHGIRHLPVVDSGRVVGVISIRDLLAEVVTHHERVIMELETERLMMLQSTA</sequence>
<dbReference type="InterPro" id="IPR000644">
    <property type="entry name" value="CBS_dom"/>
</dbReference>
<dbReference type="InterPro" id="IPR044725">
    <property type="entry name" value="CBSX3_CBS_dom"/>
</dbReference>